<dbReference type="Proteomes" id="UP000251577">
    <property type="component" value="Unassembled WGS sequence"/>
</dbReference>
<feature type="compositionally biased region" description="Polar residues" evidence="1">
    <location>
        <begin position="39"/>
        <end position="50"/>
    </location>
</feature>
<protein>
    <recommendedName>
        <fullName evidence="2">Carrier domain-containing protein</fullName>
    </recommendedName>
</protein>
<name>A0A364V5J6_9CORY</name>
<keyword evidence="4" id="KW-1185">Reference proteome</keyword>
<dbReference type="EMBL" id="QHCV01000049">
    <property type="protein sequence ID" value="RAV31915.1"/>
    <property type="molecule type" value="Genomic_DNA"/>
</dbReference>
<evidence type="ECO:0000313" key="3">
    <source>
        <dbReference type="EMBL" id="RAV31915.1"/>
    </source>
</evidence>
<reference evidence="3 4" key="1">
    <citation type="journal article" date="2018" name="Syst. Appl. Microbiol.">
        <title>Corynebacterium heidelbergense sp. nov., isolated from the preen glands of Egyptian geese (Alopochen aegyptiacus).</title>
        <authorList>
            <person name="Braun M.S."/>
            <person name="Wang E."/>
            <person name="Zimmermann S."/>
            <person name="Wink M."/>
        </authorList>
    </citation>
    <scope>NUCLEOTIDE SEQUENCE [LARGE SCALE GENOMIC DNA]</scope>
    <source>
        <strain evidence="3 4">647</strain>
    </source>
</reference>
<dbReference type="Gene3D" id="1.10.1200.10">
    <property type="entry name" value="ACP-like"/>
    <property type="match status" value="1"/>
</dbReference>
<dbReference type="InterPro" id="IPR036736">
    <property type="entry name" value="ACP-like_sf"/>
</dbReference>
<evidence type="ECO:0000259" key="2">
    <source>
        <dbReference type="PROSITE" id="PS50075"/>
    </source>
</evidence>
<dbReference type="RefSeq" id="WP_113630844.1">
    <property type="nucleotide sequence ID" value="NZ_QHCV01000049.1"/>
</dbReference>
<dbReference type="InterPro" id="IPR009081">
    <property type="entry name" value="PP-bd_ACP"/>
</dbReference>
<dbReference type="AlphaFoldDB" id="A0A364V5J6"/>
<feature type="compositionally biased region" description="Low complexity" evidence="1">
    <location>
        <begin position="1"/>
        <end position="15"/>
    </location>
</feature>
<organism evidence="3 4">
    <name type="scientific">Corynebacterium heidelbergense</name>
    <dbReference type="NCBI Taxonomy" id="2055947"/>
    <lineage>
        <taxon>Bacteria</taxon>
        <taxon>Bacillati</taxon>
        <taxon>Actinomycetota</taxon>
        <taxon>Actinomycetes</taxon>
        <taxon>Mycobacteriales</taxon>
        <taxon>Corynebacteriaceae</taxon>
        <taxon>Corynebacterium</taxon>
    </lineage>
</organism>
<feature type="region of interest" description="Disordered" evidence="1">
    <location>
        <begin position="1"/>
        <end position="76"/>
    </location>
</feature>
<dbReference type="Pfam" id="PF00550">
    <property type="entry name" value="PP-binding"/>
    <property type="match status" value="1"/>
</dbReference>
<dbReference type="SUPFAM" id="SSF47336">
    <property type="entry name" value="ACP-like"/>
    <property type="match status" value="1"/>
</dbReference>
<proteinExistence type="predicted"/>
<dbReference type="PROSITE" id="PS50075">
    <property type="entry name" value="CARRIER"/>
    <property type="match status" value="1"/>
</dbReference>
<feature type="domain" description="Carrier" evidence="2">
    <location>
        <begin position="78"/>
        <end position="153"/>
    </location>
</feature>
<sequence>MAPGQPSSQPSGSSPLSTGMADALKKSGIAPDTADKASPENSAPRNTAPANQDGAARPGEVSALGDVPTATKGDLSDGGVLSSVIQIVEDATGIESDEIRARSSLDDDLNVDSLTKIEIAVQLEDKYGIRVEEPDVKSAGTVDGLVQLVQRKLGH</sequence>
<comment type="caution">
    <text evidence="3">The sequence shown here is derived from an EMBL/GenBank/DDBJ whole genome shotgun (WGS) entry which is preliminary data.</text>
</comment>
<accession>A0A364V5J6</accession>
<evidence type="ECO:0000256" key="1">
    <source>
        <dbReference type="SAM" id="MobiDB-lite"/>
    </source>
</evidence>
<evidence type="ECO:0000313" key="4">
    <source>
        <dbReference type="Proteomes" id="UP000251577"/>
    </source>
</evidence>
<gene>
    <name evidence="3" type="ORF">DLJ54_05860</name>
</gene>